<dbReference type="AlphaFoldDB" id="D9PZF1"/>
<dbReference type="OrthoDB" id="9540at2157"/>
<accession>D9PZF1</accession>
<feature type="binding site" evidence="5">
    <location>
        <position position="174"/>
    </location>
    <ligand>
        <name>dimethylallyl phosphate</name>
        <dbReference type="ChEBI" id="CHEBI:88052"/>
    </ligand>
</feature>
<dbReference type="InterPro" id="IPR003382">
    <property type="entry name" value="Flavoprotein"/>
</dbReference>
<dbReference type="EC" id="2.5.1.129" evidence="5"/>
<evidence type="ECO:0000313" key="7">
    <source>
        <dbReference type="EMBL" id="ADL18439.1"/>
    </source>
</evidence>
<name>D9PZF1_ACIS3</name>
<dbReference type="EMBL" id="CP001742">
    <property type="protein sequence ID" value="ADL18439.1"/>
    <property type="molecule type" value="Genomic_DNA"/>
</dbReference>
<dbReference type="Proteomes" id="UP000000346">
    <property type="component" value="Chromosome"/>
</dbReference>
<evidence type="ECO:0000256" key="5">
    <source>
        <dbReference type="HAMAP-Rule" id="MF_01984"/>
    </source>
</evidence>
<proteinExistence type="inferred from homology"/>
<dbReference type="GO" id="GO:0106141">
    <property type="term" value="F:flavin prenyltransferase activity"/>
    <property type="evidence" value="ECO:0007669"/>
    <property type="project" value="UniProtKB-EC"/>
</dbReference>
<gene>
    <name evidence="5" type="primary">ubiX</name>
    <name evidence="7" type="ordered locus">ASAC_0031</name>
</gene>
<comment type="similarity">
    <text evidence="5">Belongs to the UbiX/PAD1 family.</text>
</comment>
<reference evidence="7 8" key="1">
    <citation type="journal article" date="2010" name="Appl. Environ. Microbiol.">
        <title>The genome sequence of the crenarchaeon Acidilobus saccharovorans supports a new order, Acidilobales, and suggests an important ecological role in terrestrial acidic hot springs.</title>
        <authorList>
            <person name="Mardanov A.V."/>
            <person name="Svetlitchnyi V.A."/>
            <person name="Beletsky A.V."/>
            <person name="Prokofeva M.I."/>
            <person name="Bonch-Osmolovskaya E.A."/>
            <person name="Ravin N.V."/>
            <person name="Skryabin K.G."/>
        </authorList>
    </citation>
    <scope>NUCLEOTIDE SEQUENCE [LARGE SCALE GENOMIC DNA]</scope>
    <source>
        <strain evidence="8">DSM 16705 / JCM 18335 / VKM B-2471 / 345-15</strain>
    </source>
</reference>
<feature type="binding site" evidence="5">
    <location>
        <position position="158"/>
    </location>
    <ligand>
        <name>dimethylallyl phosphate</name>
        <dbReference type="ChEBI" id="CHEBI:88052"/>
    </ligand>
</feature>
<dbReference type="HOGENOM" id="CLU_074522_0_1_2"/>
<keyword evidence="8" id="KW-1185">Reference proteome</keyword>
<dbReference type="FunCoup" id="D9PZF1">
    <property type="interactions" value="68"/>
</dbReference>
<keyword evidence="1 5" id="KW-0637">Prenyltransferase</keyword>
<dbReference type="STRING" id="666510.ASAC_0031"/>
<evidence type="ECO:0000256" key="2">
    <source>
        <dbReference type="ARBA" id="ARBA00022630"/>
    </source>
</evidence>
<evidence type="ECO:0000256" key="4">
    <source>
        <dbReference type="ARBA" id="ARBA00022679"/>
    </source>
</evidence>
<comment type="caution">
    <text evidence="5">Lacks conserved residue(s) required for the propagation of feature annotation.</text>
</comment>
<dbReference type="KEGG" id="asc:ASAC_0031"/>
<feature type="binding site" evidence="5">
    <location>
        <position position="39"/>
    </location>
    <ligand>
        <name>FMN</name>
        <dbReference type="ChEBI" id="CHEBI:58210"/>
    </ligand>
</feature>
<sequence length="194" mass="20666">MPCGTLSVAITGASGVRYGIRLLQAASELGLRLSGVIVTRSADLVAQAEEGMRAGELLELASRYSQTYSEDDMTSPLASSSSQPDCMAIVPASMKTVALIANGLELNLVARAALAMLRLRRPLVVAFREAPLGVAELRNLLSLAEMGAVVMPLAPGFYSKPRTVEDLVDFMVGKILDSLGVDNSLYLRWRGGRP</sequence>
<evidence type="ECO:0000256" key="1">
    <source>
        <dbReference type="ARBA" id="ARBA00022602"/>
    </source>
</evidence>
<dbReference type="Pfam" id="PF02441">
    <property type="entry name" value="Flavoprotein"/>
    <property type="match status" value="1"/>
</dbReference>
<comment type="function">
    <text evidence="5">Flavin prenyltransferase that catalyzes the synthesis of the prenylated FMN cofactor (prenyl-FMN) for 4-hydroxy-3-polyprenylbenzoic acid decarboxylase UbiD. The prenyltransferase is metal-independent and links a dimethylallyl moiety from dimethylallyl monophosphate (DMAP) to the flavin N5 and C6 atoms of FMN.</text>
</comment>
<evidence type="ECO:0000259" key="6">
    <source>
        <dbReference type="Pfam" id="PF02441"/>
    </source>
</evidence>
<feature type="binding site" evidence="5">
    <location>
        <begin position="93"/>
        <end position="96"/>
    </location>
    <ligand>
        <name>FMN</name>
        <dbReference type="ChEBI" id="CHEBI:58210"/>
    </ligand>
</feature>
<keyword evidence="4 5" id="KW-0808">Transferase</keyword>
<dbReference type="InterPro" id="IPR036551">
    <property type="entry name" value="Flavin_trans-like"/>
</dbReference>
<dbReference type="HAMAP" id="MF_01984">
    <property type="entry name" value="ubiX_pad"/>
    <property type="match status" value="1"/>
</dbReference>
<keyword evidence="3 5" id="KW-0288">FMN</keyword>
<dbReference type="NCBIfam" id="TIGR00421">
    <property type="entry name" value="ubiX_pad"/>
    <property type="match status" value="1"/>
</dbReference>
<dbReference type="InterPro" id="IPR004507">
    <property type="entry name" value="UbiX-like"/>
</dbReference>
<dbReference type="SUPFAM" id="SSF52507">
    <property type="entry name" value="Homo-oligomeric flavin-containing Cys decarboxylases, HFCD"/>
    <property type="match status" value="1"/>
</dbReference>
<comment type="catalytic activity">
    <reaction evidence="5">
        <text>dimethylallyl phosphate + FMNH2 = prenylated FMNH2 + phosphate</text>
        <dbReference type="Rhea" id="RHEA:37743"/>
        <dbReference type="ChEBI" id="CHEBI:43474"/>
        <dbReference type="ChEBI" id="CHEBI:57618"/>
        <dbReference type="ChEBI" id="CHEBI:87467"/>
        <dbReference type="ChEBI" id="CHEBI:88052"/>
        <dbReference type="EC" id="2.5.1.129"/>
    </reaction>
</comment>
<dbReference type="eggNOG" id="arCOG01703">
    <property type="taxonomic scope" value="Archaea"/>
</dbReference>
<feature type="domain" description="Flavoprotein" evidence="6">
    <location>
        <begin position="6"/>
        <end position="179"/>
    </location>
</feature>
<feature type="binding site" evidence="5">
    <location>
        <begin position="12"/>
        <end position="14"/>
    </location>
    <ligand>
        <name>FMN</name>
        <dbReference type="ChEBI" id="CHEBI:58210"/>
    </ligand>
</feature>
<dbReference type="InParanoid" id="D9PZF1"/>
<dbReference type="Gene3D" id="3.40.50.1950">
    <property type="entry name" value="Flavin prenyltransferase-like"/>
    <property type="match status" value="1"/>
</dbReference>
<evidence type="ECO:0000256" key="3">
    <source>
        <dbReference type="ARBA" id="ARBA00022643"/>
    </source>
</evidence>
<organism evidence="7 8">
    <name type="scientific">Acidilobus saccharovorans (strain DSM 16705 / JCM 18335 / VKM B-2471 / 345-15)</name>
    <dbReference type="NCBI Taxonomy" id="666510"/>
    <lineage>
        <taxon>Archaea</taxon>
        <taxon>Thermoproteota</taxon>
        <taxon>Thermoprotei</taxon>
        <taxon>Acidilobales</taxon>
        <taxon>Acidilobaceae</taxon>
        <taxon>Acidilobus</taxon>
    </lineage>
</organism>
<feature type="binding site" evidence="5">
    <location>
        <position position="128"/>
    </location>
    <ligand>
        <name>FMN</name>
        <dbReference type="ChEBI" id="CHEBI:58210"/>
    </ligand>
</feature>
<keyword evidence="2 5" id="KW-0285">Flavoprotein</keyword>
<evidence type="ECO:0000313" key="8">
    <source>
        <dbReference type="Proteomes" id="UP000000346"/>
    </source>
</evidence>
<protein>
    <recommendedName>
        <fullName evidence="5">Flavin prenyltransferase UbiX</fullName>
        <ecNumber evidence="5">2.5.1.129</ecNumber>
    </recommendedName>
</protein>